<evidence type="ECO:0000313" key="2">
    <source>
        <dbReference type="EMBL" id="GLG90298.1"/>
    </source>
</evidence>
<proteinExistence type="predicted"/>
<dbReference type="EMBL" id="BSBO01000001">
    <property type="protein sequence ID" value="GLG03013.1"/>
    <property type="molecule type" value="Genomic_DNA"/>
</dbReference>
<dbReference type="Proteomes" id="UP001145094">
    <property type="component" value="Unassembled WGS sequence"/>
</dbReference>
<dbReference type="EMBL" id="BSCH01000010">
    <property type="protein sequence ID" value="GLG90298.1"/>
    <property type="molecule type" value="Genomic_DNA"/>
</dbReference>
<accession>A0A9W6C4K7</accession>
<dbReference type="Proteomes" id="UP001145145">
    <property type="component" value="Unassembled WGS sequence"/>
</dbReference>
<organism evidence="1 3">
    <name type="scientific">Sellimonas catena</name>
    <dbReference type="NCBI Taxonomy" id="2994035"/>
    <lineage>
        <taxon>Bacteria</taxon>
        <taxon>Bacillati</taxon>
        <taxon>Bacillota</taxon>
        <taxon>Clostridia</taxon>
        <taxon>Lachnospirales</taxon>
        <taxon>Lachnospiraceae</taxon>
        <taxon>Sellimonas</taxon>
    </lineage>
</organism>
<comment type="caution">
    <text evidence="1">The sequence shown here is derived from an EMBL/GenBank/DDBJ whole genome shotgun (WGS) entry which is preliminary data.</text>
</comment>
<evidence type="ECO:0000313" key="1">
    <source>
        <dbReference type="EMBL" id="GLG03013.1"/>
    </source>
</evidence>
<dbReference type="AlphaFoldDB" id="A0A9W6C4K7"/>
<reference evidence="1" key="1">
    <citation type="submission" date="2022-11" db="EMBL/GenBank/DDBJ databases">
        <title>Draft genome sequence of Sellimonas catena strain 12EGH17.</title>
        <authorList>
            <person name="Hisatomi A."/>
            <person name="Ohkuma M."/>
            <person name="Sakamoto M."/>
        </authorList>
    </citation>
    <scope>NUCLEOTIDE SEQUENCE</scope>
    <source>
        <strain evidence="1">12EGH17</strain>
    </source>
</reference>
<gene>
    <name evidence="1" type="ORF">Selli1_01870</name>
    <name evidence="2" type="ORF">Selli2_17250</name>
</gene>
<evidence type="ECO:0000313" key="3">
    <source>
        <dbReference type="Proteomes" id="UP001145145"/>
    </source>
</evidence>
<reference evidence="2" key="4">
    <citation type="submission" date="2022-11" db="EMBL/GenBank/DDBJ databases">
        <title>Draft genome sequence of Sellimonas catena strain 18CBH55.</title>
        <authorList>
            <person name="Atsushi H."/>
            <person name="Moriya O."/>
            <person name="Mitsuo S."/>
        </authorList>
    </citation>
    <scope>NUCLEOTIDE SEQUENCE</scope>
    <source>
        <strain evidence="2">18CBH55</strain>
    </source>
</reference>
<reference evidence="2" key="3">
    <citation type="submission" date="2022-11" db="EMBL/GenBank/DDBJ databases">
        <title>Draft genome sequence of Sellimonas catena strain 18CBH55.</title>
        <authorList>
            <person name="Hisatomi A."/>
            <person name="Ohkuma M."/>
            <person name="Sakamoto M."/>
        </authorList>
    </citation>
    <scope>NUCLEOTIDE SEQUENCE</scope>
    <source>
        <strain evidence="2">18CBH55</strain>
    </source>
</reference>
<reference evidence="1 3" key="5">
    <citation type="journal article" date="2023" name="Int. J. Syst. Evol. Microbiol.">
        <title>Sellimonas catena sp. nov., isolated from human faeces.</title>
        <authorList>
            <person name="Hisatomi A."/>
            <person name="Ohkuma M."/>
            <person name="Sakamoto M."/>
        </authorList>
    </citation>
    <scope>NUCLEOTIDE SEQUENCE [LARGE SCALE GENOMIC DNA]</scope>
    <source>
        <strain evidence="1 3">12EGH17</strain>
        <strain evidence="2">18CBH55</strain>
    </source>
</reference>
<name>A0A9W6C4K7_9FIRM</name>
<keyword evidence="3" id="KW-1185">Reference proteome</keyword>
<reference evidence="1" key="2">
    <citation type="submission" date="2022-11" db="EMBL/GenBank/DDBJ databases">
        <title>Draft genome sequence of Sellimonas catena strain 12EGH17.</title>
        <authorList>
            <person name="Atsushi H."/>
            <person name="Moriya O."/>
            <person name="Mitsuo S."/>
        </authorList>
    </citation>
    <scope>NUCLEOTIDE SEQUENCE</scope>
    <source>
        <strain evidence="1">12EGH17</strain>
    </source>
</reference>
<protein>
    <submittedName>
        <fullName evidence="1">Uncharacterized protein</fullName>
    </submittedName>
</protein>
<sequence length="67" mass="7671">MKDVFENLEVVVLSFKEAEEGAHFVKTAEEAVQYLESKDFNFACRMLGKHCWKDSSPHYSVLMGISI</sequence>
<dbReference type="RefSeq" id="WP_138373997.1">
    <property type="nucleotide sequence ID" value="NZ_BSBO01000001.1"/>
</dbReference>